<accession>A0ABS9BI51</accession>
<organism evidence="1 2">
    <name type="scientific">Flavihumibacter fluminis</name>
    <dbReference type="NCBI Taxonomy" id="2909236"/>
    <lineage>
        <taxon>Bacteria</taxon>
        <taxon>Pseudomonadati</taxon>
        <taxon>Bacteroidota</taxon>
        <taxon>Chitinophagia</taxon>
        <taxon>Chitinophagales</taxon>
        <taxon>Chitinophagaceae</taxon>
        <taxon>Flavihumibacter</taxon>
    </lineage>
</organism>
<evidence type="ECO:0008006" key="3">
    <source>
        <dbReference type="Google" id="ProtNLM"/>
    </source>
</evidence>
<evidence type="ECO:0000313" key="2">
    <source>
        <dbReference type="Proteomes" id="UP001200145"/>
    </source>
</evidence>
<protein>
    <recommendedName>
        <fullName evidence="3">AsmA-like protein</fullName>
    </recommendedName>
</protein>
<comment type="caution">
    <text evidence="1">The sequence shown here is derived from an EMBL/GenBank/DDBJ whole genome shotgun (WGS) entry which is preliminary data.</text>
</comment>
<name>A0ABS9BI51_9BACT</name>
<reference evidence="1 2" key="1">
    <citation type="submission" date="2022-01" db="EMBL/GenBank/DDBJ databases">
        <title>Flavihumibacter sp. nov., isolated from sediment of a river.</title>
        <authorList>
            <person name="Liu H."/>
        </authorList>
    </citation>
    <scope>NUCLEOTIDE SEQUENCE [LARGE SCALE GENOMIC DNA]</scope>
    <source>
        <strain evidence="1 2">RY-1</strain>
    </source>
</reference>
<dbReference type="Proteomes" id="UP001200145">
    <property type="component" value="Unassembled WGS sequence"/>
</dbReference>
<dbReference type="EMBL" id="JAKEVY010000002">
    <property type="protein sequence ID" value="MCF1714985.1"/>
    <property type="molecule type" value="Genomic_DNA"/>
</dbReference>
<proteinExistence type="predicted"/>
<sequence>MKLPLQKGLQAFIGMFLLLMLPLAGTLVKQTAIKNNFDAVSQAVVLENYENLETDLSFSSLRFEFGNWIPEAIRSVTIRMTQLAFPDNGLDIFIKFIPALVIFPLHQPEDFSIKPDFVGYLFRLKPF</sequence>
<evidence type="ECO:0000313" key="1">
    <source>
        <dbReference type="EMBL" id="MCF1714985.1"/>
    </source>
</evidence>
<keyword evidence="2" id="KW-1185">Reference proteome</keyword>
<gene>
    <name evidence="1" type="ORF">L0U88_10145</name>
</gene>
<dbReference type="RefSeq" id="WP_234865936.1">
    <property type="nucleotide sequence ID" value="NZ_JAKEVY010000002.1"/>
</dbReference>